<dbReference type="Proteomes" id="UP000198640">
    <property type="component" value="Unassembled WGS sequence"/>
</dbReference>
<dbReference type="EMBL" id="FNOY01000060">
    <property type="protein sequence ID" value="SDY75535.1"/>
    <property type="molecule type" value="Genomic_DNA"/>
</dbReference>
<organism evidence="1 2">
    <name type="scientific">Nitrosomonas halophila</name>
    <dbReference type="NCBI Taxonomy" id="44576"/>
    <lineage>
        <taxon>Bacteria</taxon>
        <taxon>Pseudomonadati</taxon>
        <taxon>Pseudomonadota</taxon>
        <taxon>Betaproteobacteria</taxon>
        <taxon>Nitrosomonadales</taxon>
        <taxon>Nitrosomonadaceae</taxon>
        <taxon>Nitrosomonas</taxon>
    </lineage>
</organism>
<reference evidence="1 2" key="1">
    <citation type="submission" date="2016-10" db="EMBL/GenBank/DDBJ databases">
        <authorList>
            <person name="de Groot N.N."/>
        </authorList>
    </citation>
    <scope>NUCLEOTIDE SEQUENCE [LARGE SCALE GENOMIC DNA]</scope>
    <source>
        <strain evidence="1 2">Nm1</strain>
    </source>
</reference>
<protein>
    <submittedName>
        <fullName evidence="1">Uncharacterized protein</fullName>
    </submittedName>
</protein>
<evidence type="ECO:0000313" key="2">
    <source>
        <dbReference type="Proteomes" id="UP000198640"/>
    </source>
</evidence>
<dbReference type="PROSITE" id="PS51257">
    <property type="entry name" value="PROKAR_LIPOPROTEIN"/>
    <property type="match status" value="1"/>
</dbReference>
<proteinExistence type="predicted"/>
<name>A0A1H3MHJ9_9PROT</name>
<accession>A0A1H3MHJ9</accession>
<keyword evidence="2" id="KW-1185">Reference proteome</keyword>
<gene>
    <name evidence="1" type="ORF">SAMN05421881_10606</name>
</gene>
<dbReference type="OrthoDB" id="9847002at2"/>
<dbReference type="STRING" id="44576.SAMN05421881_10606"/>
<dbReference type="RefSeq" id="WP_090415329.1">
    <property type="nucleotide sequence ID" value="NZ_FNOY01000060.1"/>
</dbReference>
<dbReference type="AlphaFoldDB" id="A0A1H3MHJ9"/>
<evidence type="ECO:0000313" key="1">
    <source>
        <dbReference type="EMBL" id="SDY75535.1"/>
    </source>
</evidence>
<sequence length="262" mass="28091">MTREIRLNDVSRRILPSLLLIWMLAGCQTLVEHGPRTGSSIHTLVHKETVVLFPTGFSLQHAIYVMGNGASAHPQPLLSEMLRAQGFNVVSSKEEADYVMRVSTFVTMPVKPEGHAMPYAAEYLLTLREVLPVVEPLLQPDASPQKQMENMAKRVKQSSRGIMGADTANAIGLGTTFGGELGGLLAGAAASVADIAAGAASRNDMRAGLAGFCFTMHATKSVLNQVFGLNVYAASNHPEHPEALLRAAIERAATEMGQQASW</sequence>